<comment type="caution">
    <text evidence="2">The sequence shown here is derived from an EMBL/GenBank/DDBJ whole genome shotgun (WGS) entry which is preliminary data.</text>
</comment>
<accession>A0A0C2VIF6</accession>
<evidence type="ECO:0000256" key="1">
    <source>
        <dbReference type="SAM" id="MobiDB-lite"/>
    </source>
</evidence>
<gene>
    <name evidence="2" type="ORF">BS297_17105</name>
</gene>
<organism evidence="2 3">
    <name type="scientific">Rhodococcus erythropolis</name>
    <name type="common">Arthrobacter picolinophilus</name>
    <dbReference type="NCBI Taxonomy" id="1833"/>
    <lineage>
        <taxon>Bacteria</taxon>
        <taxon>Bacillati</taxon>
        <taxon>Actinomycetota</taxon>
        <taxon>Actinomycetes</taxon>
        <taxon>Mycobacteriales</taxon>
        <taxon>Nocardiaceae</taxon>
        <taxon>Rhodococcus</taxon>
        <taxon>Rhodococcus erythropolis group</taxon>
    </lineage>
</organism>
<sequence length="95" mass="11172">MLFLFESADDLVSVDVEFVRNRALEIQRERVADQTSLSCIDYRAEELRERQVPHGGSLNRFVRYLDSGQSISERQRIRREASRSSALNECRRRPK</sequence>
<proteinExistence type="predicted"/>
<dbReference type="AlphaFoldDB" id="A0A0C2VIF6"/>
<feature type="region of interest" description="Disordered" evidence="1">
    <location>
        <begin position="74"/>
        <end position="95"/>
    </location>
</feature>
<reference evidence="2 3" key="1">
    <citation type="journal article" date="2017" name="Poromechanics V (2013)">
        <title>Genomic Characterization of the Arsenic-Tolerant Actinobacterium, &lt;i&gt;Rhodococcus erythropolis&lt;/i&gt; S43.</title>
        <authorList>
            <person name="Retamal-Morales G."/>
            <person name="Mehnert M."/>
            <person name="Schwabe R."/>
            <person name="Tischler D."/>
            <person name="Schloemann M."/>
            <person name="Levican G.J."/>
        </authorList>
    </citation>
    <scope>NUCLEOTIDE SEQUENCE [LARGE SCALE GENOMIC DNA]</scope>
    <source>
        <strain evidence="2 3">S43</strain>
    </source>
</reference>
<name>A0A0C2VIF6_RHOER</name>
<dbReference type="Proteomes" id="UP000325576">
    <property type="component" value="Unassembled WGS sequence"/>
</dbReference>
<protein>
    <submittedName>
        <fullName evidence="2">Uncharacterized protein</fullName>
    </submittedName>
</protein>
<evidence type="ECO:0000313" key="2">
    <source>
        <dbReference type="EMBL" id="KAB2584141.1"/>
    </source>
</evidence>
<evidence type="ECO:0000313" key="3">
    <source>
        <dbReference type="Proteomes" id="UP000325576"/>
    </source>
</evidence>
<dbReference type="EMBL" id="MRBO01000469">
    <property type="protein sequence ID" value="KAB2584141.1"/>
    <property type="molecule type" value="Genomic_DNA"/>
</dbReference>